<dbReference type="Proteomes" id="UP000199651">
    <property type="component" value="Unassembled WGS sequence"/>
</dbReference>
<feature type="domain" description="DUF2399" evidence="1">
    <location>
        <begin position="46"/>
        <end position="131"/>
    </location>
</feature>
<protein>
    <recommendedName>
        <fullName evidence="1">DUF2399 domain-containing protein</fullName>
    </recommendedName>
</protein>
<gene>
    <name evidence="2" type="ORF">SAMN05192558_11468</name>
</gene>
<evidence type="ECO:0000259" key="1">
    <source>
        <dbReference type="Pfam" id="PF09664"/>
    </source>
</evidence>
<dbReference type="AlphaFoldDB" id="A0A1H0VJ41"/>
<reference evidence="3" key="1">
    <citation type="submission" date="2016-10" db="EMBL/GenBank/DDBJ databases">
        <authorList>
            <person name="Varghese N."/>
            <person name="Submissions S."/>
        </authorList>
    </citation>
    <scope>NUCLEOTIDE SEQUENCE [LARGE SCALE GENOMIC DNA]</scope>
    <source>
        <strain evidence="3">IBRC-M 10655</strain>
    </source>
</reference>
<evidence type="ECO:0000313" key="3">
    <source>
        <dbReference type="Proteomes" id="UP000199651"/>
    </source>
</evidence>
<proteinExistence type="predicted"/>
<dbReference type="STRING" id="504798.SAMN05421871_11268"/>
<accession>A0A1H0VJ41</accession>
<organism evidence="2 3">
    <name type="scientific">Actinokineospora alba</name>
    <dbReference type="NCBI Taxonomy" id="504798"/>
    <lineage>
        <taxon>Bacteria</taxon>
        <taxon>Bacillati</taxon>
        <taxon>Actinomycetota</taxon>
        <taxon>Actinomycetes</taxon>
        <taxon>Pseudonocardiales</taxon>
        <taxon>Pseudonocardiaceae</taxon>
        <taxon>Actinokineospora</taxon>
    </lineage>
</organism>
<name>A0A1H0VJ41_9PSEU</name>
<keyword evidence="3" id="KW-1185">Reference proteome</keyword>
<dbReference type="InterPro" id="IPR024465">
    <property type="entry name" value="DUF2399"/>
</dbReference>
<dbReference type="RefSeq" id="WP_228770242.1">
    <property type="nucleotide sequence ID" value="NZ_FNDV01000012.1"/>
</dbReference>
<sequence>MAREAGEPSVLTLRQLGSDPTLGVGARRVWICENPIVLATAADELGADFTYHGDFDWGGIRIANRLTQHFHWRPWRFDTLAYNHTLGRSMGQALAGRQAVAVWDADLSPRLAEAGAADHEELLLPDLVTDLAEVHSADIRSG</sequence>
<evidence type="ECO:0000313" key="2">
    <source>
        <dbReference type="EMBL" id="SDP78363.1"/>
    </source>
</evidence>
<dbReference type="EMBL" id="FNJB01000014">
    <property type="protein sequence ID" value="SDP78363.1"/>
    <property type="molecule type" value="Genomic_DNA"/>
</dbReference>
<dbReference type="Pfam" id="PF09664">
    <property type="entry name" value="DUF2399"/>
    <property type="match status" value="1"/>
</dbReference>